<accession>A0AAV2M578</accession>
<dbReference type="InterPro" id="IPR050618">
    <property type="entry name" value="Ubq-SigPath_Reg"/>
</dbReference>
<feature type="domain" description="B30.2/SPRY" evidence="1">
    <location>
        <begin position="1"/>
        <end position="155"/>
    </location>
</feature>
<dbReference type="Proteomes" id="UP001497482">
    <property type="component" value="Chromosome 6"/>
</dbReference>
<dbReference type="EMBL" id="OZ035828">
    <property type="protein sequence ID" value="CAL1608502.1"/>
    <property type="molecule type" value="Genomic_DNA"/>
</dbReference>
<dbReference type="SUPFAM" id="SSF49899">
    <property type="entry name" value="Concanavalin A-like lectins/glucanases"/>
    <property type="match status" value="2"/>
</dbReference>
<dbReference type="InterPro" id="IPR001870">
    <property type="entry name" value="B30.2/SPRY"/>
</dbReference>
<dbReference type="Pfam" id="PF00622">
    <property type="entry name" value="SPRY"/>
    <property type="match status" value="2"/>
</dbReference>
<dbReference type="SMART" id="SM00449">
    <property type="entry name" value="SPRY"/>
    <property type="match status" value="2"/>
</dbReference>
<sequence>MRRDGDLIRYQGNADEVGCFVAARPLSRRNRYFEVTIVDTGVRGMISVGLVPQSYKLDHQPGWLPKSVAFHADDGKLYNGSTLGQQFGSKCCRGDRIGCGVSPDPDEDVTTVFFTKNGKEVGSVDVALSLDSLFPAVGMHSLGEEVLLDLNAEWAAQEDEGLMVVDSHEEDWARLHDVNVLGTALEYVGRGRGNMDVGLAQARRPLSTRFHYYELEITDPGEKCYIALGLARKDYPKNRHPGWSRGSIAYHADDGKLFSGSGEGDPFGPRCFEGDIMGCGIMFPRDFSCDSEEEEDEWDIEVFKPSGVQNELYVNNEEEEEERGEEREEGRKVMVFFTRNGKVVGRKEMVLPSGGFFPTIGMMSSGEKVRVDLHPLSG</sequence>
<dbReference type="InterPro" id="IPR013320">
    <property type="entry name" value="ConA-like_dom_sf"/>
</dbReference>
<dbReference type="PANTHER" id="PTHR12864">
    <property type="entry name" value="RAN BINDING PROTEIN 9-RELATED"/>
    <property type="match status" value="1"/>
</dbReference>
<name>A0AAV2M578_KNICA</name>
<evidence type="ECO:0000313" key="3">
    <source>
        <dbReference type="Proteomes" id="UP001497482"/>
    </source>
</evidence>
<proteinExistence type="predicted"/>
<gene>
    <name evidence="2" type="ORF">KC01_LOCUS35421</name>
</gene>
<dbReference type="InterPro" id="IPR003877">
    <property type="entry name" value="SPRY_dom"/>
</dbReference>
<reference evidence="2 3" key="1">
    <citation type="submission" date="2024-04" db="EMBL/GenBank/DDBJ databases">
        <authorList>
            <person name="Waldvogel A.-M."/>
            <person name="Schoenle A."/>
        </authorList>
    </citation>
    <scope>NUCLEOTIDE SEQUENCE [LARGE SCALE GENOMIC DNA]</scope>
</reference>
<dbReference type="InterPro" id="IPR035783">
    <property type="entry name" value="SPRYD3_SPRY"/>
</dbReference>
<evidence type="ECO:0000259" key="1">
    <source>
        <dbReference type="PROSITE" id="PS50188"/>
    </source>
</evidence>
<dbReference type="InterPro" id="IPR043136">
    <property type="entry name" value="B30.2/SPRY_sf"/>
</dbReference>
<dbReference type="CDD" id="cd12908">
    <property type="entry name" value="SPRYD3"/>
    <property type="match status" value="1"/>
</dbReference>
<evidence type="ECO:0000313" key="2">
    <source>
        <dbReference type="EMBL" id="CAL1608502.1"/>
    </source>
</evidence>
<dbReference type="Gene3D" id="2.60.120.920">
    <property type="match status" value="2"/>
</dbReference>
<organism evidence="2 3">
    <name type="scientific">Knipowitschia caucasica</name>
    <name type="common">Caucasian dwarf goby</name>
    <name type="synonym">Pomatoschistus caucasicus</name>
    <dbReference type="NCBI Taxonomy" id="637954"/>
    <lineage>
        <taxon>Eukaryota</taxon>
        <taxon>Metazoa</taxon>
        <taxon>Chordata</taxon>
        <taxon>Craniata</taxon>
        <taxon>Vertebrata</taxon>
        <taxon>Euteleostomi</taxon>
        <taxon>Actinopterygii</taxon>
        <taxon>Neopterygii</taxon>
        <taxon>Teleostei</taxon>
        <taxon>Neoteleostei</taxon>
        <taxon>Acanthomorphata</taxon>
        <taxon>Gobiaria</taxon>
        <taxon>Gobiiformes</taxon>
        <taxon>Gobioidei</taxon>
        <taxon>Gobiidae</taxon>
        <taxon>Gobiinae</taxon>
        <taxon>Knipowitschia</taxon>
    </lineage>
</organism>
<dbReference type="AlphaFoldDB" id="A0AAV2M578"/>
<keyword evidence="3" id="KW-1185">Reference proteome</keyword>
<dbReference type="PROSITE" id="PS50188">
    <property type="entry name" value="B302_SPRY"/>
    <property type="match status" value="1"/>
</dbReference>
<protein>
    <recommendedName>
        <fullName evidence="1">B30.2/SPRY domain-containing protein</fullName>
    </recommendedName>
</protein>